<gene>
    <name evidence="1" type="ORF">L1987_28336</name>
</gene>
<comment type="caution">
    <text evidence="1">The sequence shown here is derived from an EMBL/GenBank/DDBJ whole genome shotgun (WGS) entry which is preliminary data.</text>
</comment>
<protein>
    <submittedName>
        <fullName evidence="1">Uncharacterized protein</fullName>
    </submittedName>
</protein>
<dbReference type="EMBL" id="CM042027">
    <property type="protein sequence ID" value="KAI3800250.1"/>
    <property type="molecule type" value="Genomic_DNA"/>
</dbReference>
<reference evidence="1 2" key="2">
    <citation type="journal article" date="2022" name="Mol. Ecol. Resour.">
        <title>The genomes of chicory, endive, great burdock and yacon provide insights into Asteraceae paleo-polyploidization history and plant inulin production.</title>
        <authorList>
            <person name="Fan W."/>
            <person name="Wang S."/>
            <person name="Wang H."/>
            <person name="Wang A."/>
            <person name="Jiang F."/>
            <person name="Liu H."/>
            <person name="Zhao H."/>
            <person name="Xu D."/>
            <person name="Zhang Y."/>
        </authorList>
    </citation>
    <scope>NUCLEOTIDE SEQUENCE [LARGE SCALE GENOMIC DNA]</scope>
    <source>
        <strain evidence="2">cv. Yunnan</strain>
        <tissue evidence="1">Leaves</tissue>
    </source>
</reference>
<name>A0ACB9HWX6_9ASTR</name>
<accession>A0ACB9HWX6</accession>
<dbReference type="Proteomes" id="UP001056120">
    <property type="component" value="Linkage Group LG10"/>
</dbReference>
<proteinExistence type="predicted"/>
<keyword evidence="2" id="KW-1185">Reference proteome</keyword>
<evidence type="ECO:0000313" key="2">
    <source>
        <dbReference type="Proteomes" id="UP001056120"/>
    </source>
</evidence>
<evidence type="ECO:0000313" key="1">
    <source>
        <dbReference type="EMBL" id="KAI3800250.1"/>
    </source>
</evidence>
<reference evidence="2" key="1">
    <citation type="journal article" date="2022" name="Mol. Ecol. Resour.">
        <title>The genomes of chicory, endive, great burdock and yacon provide insights into Asteraceae palaeo-polyploidization history and plant inulin production.</title>
        <authorList>
            <person name="Fan W."/>
            <person name="Wang S."/>
            <person name="Wang H."/>
            <person name="Wang A."/>
            <person name="Jiang F."/>
            <person name="Liu H."/>
            <person name="Zhao H."/>
            <person name="Xu D."/>
            <person name="Zhang Y."/>
        </authorList>
    </citation>
    <scope>NUCLEOTIDE SEQUENCE [LARGE SCALE GENOMIC DNA]</scope>
    <source>
        <strain evidence="2">cv. Yunnan</strain>
    </source>
</reference>
<organism evidence="1 2">
    <name type="scientific">Smallanthus sonchifolius</name>
    <dbReference type="NCBI Taxonomy" id="185202"/>
    <lineage>
        <taxon>Eukaryota</taxon>
        <taxon>Viridiplantae</taxon>
        <taxon>Streptophyta</taxon>
        <taxon>Embryophyta</taxon>
        <taxon>Tracheophyta</taxon>
        <taxon>Spermatophyta</taxon>
        <taxon>Magnoliopsida</taxon>
        <taxon>eudicotyledons</taxon>
        <taxon>Gunneridae</taxon>
        <taxon>Pentapetalae</taxon>
        <taxon>asterids</taxon>
        <taxon>campanulids</taxon>
        <taxon>Asterales</taxon>
        <taxon>Asteraceae</taxon>
        <taxon>Asteroideae</taxon>
        <taxon>Heliantheae alliance</taxon>
        <taxon>Millerieae</taxon>
        <taxon>Smallanthus</taxon>
    </lineage>
</organism>
<sequence>MDKLLLLIVLGLGMNITWMVIWYWDISSDIWVERAWVERLRAMKILFLLSYFPFLSYYMRVGGLSHIWAGLECVRQSHIFTISIVESSIGEVGTNKCYCGVGWGMGWNRNSCELLQSPRIWLWCWRCNWAAIYDVKGGLPPVKIVSTGPLCSGPLSLWARVSIPPVLIGSSGLIVWSVWAMKVQRKVGDGLLALMRRWRIPVMGRMVFRLAGLLPGIGD</sequence>